<evidence type="ECO:0000313" key="2">
    <source>
        <dbReference type="EMBL" id="CAG8500137.1"/>
    </source>
</evidence>
<keyword evidence="1" id="KW-0812">Transmembrane</keyword>
<organism evidence="2 3">
    <name type="scientific">Cetraspora pellucida</name>
    <dbReference type="NCBI Taxonomy" id="1433469"/>
    <lineage>
        <taxon>Eukaryota</taxon>
        <taxon>Fungi</taxon>
        <taxon>Fungi incertae sedis</taxon>
        <taxon>Mucoromycota</taxon>
        <taxon>Glomeromycotina</taxon>
        <taxon>Glomeromycetes</taxon>
        <taxon>Diversisporales</taxon>
        <taxon>Gigasporaceae</taxon>
        <taxon>Cetraspora</taxon>
    </lineage>
</organism>
<dbReference type="EMBL" id="CAJVQA010001032">
    <property type="protein sequence ID" value="CAG8500137.1"/>
    <property type="molecule type" value="Genomic_DNA"/>
</dbReference>
<evidence type="ECO:0000256" key="1">
    <source>
        <dbReference type="SAM" id="Phobius"/>
    </source>
</evidence>
<keyword evidence="3" id="KW-1185">Reference proteome</keyword>
<keyword evidence="1" id="KW-0472">Membrane</keyword>
<protein>
    <submittedName>
        <fullName evidence="2">10043_t:CDS:1</fullName>
    </submittedName>
</protein>
<keyword evidence="1" id="KW-1133">Transmembrane helix</keyword>
<reference evidence="2" key="1">
    <citation type="submission" date="2021-06" db="EMBL/GenBank/DDBJ databases">
        <authorList>
            <person name="Kallberg Y."/>
            <person name="Tangrot J."/>
            <person name="Rosling A."/>
        </authorList>
    </citation>
    <scope>NUCLEOTIDE SEQUENCE</scope>
    <source>
        <strain evidence="2">FL966</strain>
    </source>
</reference>
<dbReference type="Proteomes" id="UP000789759">
    <property type="component" value="Unassembled WGS sequence"/>
</dbReference>
<sequence length="53" mass="6190">MLTIQFSRDTNFLILSDIHFSLIFLGPLSYFDGLEDDVLLSDVENGVLYWWYG</sequence>
<proteinExistence type="predicted"/>
<gene>
    <name evidence="2" type="ORF">CPELLU_LOCUS2408</name>
</gene>
<feature type="transmembrane region" description="Helical" evidence="1">
    <location>
        <begin position="12"/>
        <end position="31"/>
    </location>
</feature>
<accession>A0A9N9EZW5</accession>
<dbReference type="AlphaFoldDB" id="A0A9N9EZW5"/>
<comment type="caution">
    <text evidence="2">The sequence shown here is derived from an EMBL/GenBank/DDBJ whole genome shotgun (WGS) entry which is preliminary data.</text>
</comment>
<name>A0A9N9EZW5_9GLOM</name>
<evidence type="ECO:0000313" key="3">
    <source>
        <dbReference type="Proteomes" id="UP000789759"/>
    </source>
</evidence>